<proteinExistence type="predicted"/>
<sequence length="128" mass="14975">MMKEEQMDIPAKGGRLMLGCLKNIEHVSIFHPASNLWIFNRKFVRAPLCVCLLFRLERKGYRLILTDMYLDYECRVYVDEYEKLGKNDEAGNEAVGRVYGGLNTREMRDVRYGLIGFRLARWVFSGDL</sequence>
<accession>A0A699IHE0</accession>
<organism evidence="1">
    <name type="scientific">Tanacetum cinerariifolium</name>
    <name type="common">Dalmatian daisy</name>
    <name type="synonym">Chrysanthemum cinerariifolium</name>
    <dbReference type="NCBI Taxonomy" id="118510"/>
    <lineage>
        <taxon>Eukaryota</taxon>
        <taxon>Viridiplantae</taxon>
        <taxon>Streptophyta</taxon>
        <taxon>Embryophyta</taxon>
        <taxon>Tracheophyta</taxon>
        <taxon>Spermatophyta</taxon>
        <taxon>Magnoliopsida</taxon>
        <taxon>eudicotyledons</taxon>
        <taxon>Gunneridae</taxon>
        <taxon>Pentapetalae</taxon>
        <taxon>asterids</taxon>
        <taxon>campanulids</taxon>
        <taxon>Asterales</taxon>
        <taxon>Asteraceae</taxon>
        <taxon>Asteroideae</taxon>
        <taxon>Anthemideae</taxon>
        <taxon>Anthemidinae</taxon>
        <taxon>Tanacetum</taxon>
    </lineage>
</organism>
<gene>
    <name evidence="1" type="ORF">Tci_533906</name>
</gene>
<reference evidence="1" key="1">
    <citation type="journal article" date="2019" name="Sci. Rep.">
        <title>Draft genome of Tanacetum cinerariifolium, the natural source of mosquito coil.</title>
        <authorList>
            <person name="Yamashiro T."/>
            <person name="Shiraishi A."/>
            <person name="Satake H."/>
            <person name="Nakayama K."/>
        </authorList>
    </citation>
    <scope>NUCLEOTIDE SEQUENCE</scope>
</reference>
<comment type="caution">
    <text evidence="1">The sequence shown here is derived from an EMBL/GenBank/DDBJ whole genome shotgun (WGS) entry which is preliminary data.</text>
</comment>
<dbReference type="EMBL" id="BKCJ010301380">
    <property type="protein sequence ID" value="GEZ61933.1"/>
    <property type="molecule type" value="Genomic_DNA"/>
</dbReference>
<dbReference type="AlphaFoldDB" id="A0A699IHE0"/>
<name>A0A699IHE0_TANCI</name>
<protein>
    <submittedName>
        <fullName evidence="1">Uncharacterized protein</fullName>
    </submittedName>
</protein>
<evidence type="ECO:0000313" key="1">
    <source>
        <dbReference type="EMBL" id="GEZ61933.1"/>
    </source>
</evidence>